<feature type="compositionally biased region" description="Basic and acidic residues" evidence="8">
    <location>
        <begin position="30"/>
        <end position="39"/>
    </location>
</feature>
<name>A0A2V3IZH9_9FLOR</name>
<dbReference type="InterPro" id="IPR038089">
    <property type="entry name" value="Med31_sf"/>
</dbReference>
<feature type="compositionally biased region" description="Low complexity" evidence="8">
    <location>
        <begin position="1"/>
        <end position="14"/>
    </location>
</feature>
<dbReference type="AlphaFoldDB" id="A0A2V3IZH9"/>
<protein>
    <recommendedName>
        <fullName evidence="7">Mediator of RNA polymerase II transcription subunit 31</fullName>
    </recommendedName>
</protein>
<keyword evidence="4 7" id="KW-0010">Activator</keyword>
<evidence type="ECO:0000313" key="10">
    <source>
        <dbReference type="Proteomes" id="UP000247409"/>
    </source>
</evidence>
<evidence type="ECO:0000256" key="6">
    <source>
        <dbReference type="ARBA" id="ARBA00023242"/>
    </source>
</evidence>
<comment type="caution">
    <text evidence="9">The sequence shown here is derived from an EMBL/GenBank/DDBJ whole genome shotgun (WGS) entry which is preliminary data.</text>
</comment>
<evidence type="ECO:0000256" key="7">
    <source>
        <dbReference type="RuleBase" id="RU364129"/>
    </source>
</evidence>
<accession>A0A2V3IZH9</accession>
<dbReference type="Gene3D" id="1.10.10.1340">
    <property type="entry name" value="Mediator of RNA polymerase II, submodule Med31 (Soh1)"/>
    <property type="match status" value="1"/>
</dbReference>
<evidence type="ECO:0000313" key="9">
    <source>
        <dbReference type="EMBL" id="PXF47566.1"/>
    </source>
</evidence>
<keyword evidence="6 7" id="KW-0539">Nucleus</keyword>
<keyword evidence="10" id="KW-1185">Reference proteome</keyword>
<dbReference type="Pfam" id="PF05669">
    <property type="entry name" value="Med31"/>
    <property type="match status" value="1"/>
</dbReference>
<dbReference type="GO" id="GO:0003712">
    <property type="term" value="F:transcription coregulator activity"/>
    <property type="evidence" value="ECO:0007669"/>
    <property type="project" value="InterPro"/>
</dbReference>
<evidence type="ECO:0000256" key="4">
    <source>
        <dbReference type="ARBA" id="ARBA00023159"/>
    </source>
</evidence>
<feature type="compositionally biased region" description="Polar residues" evidence="8">
    <location>
        <begin position="15"/>
        <end position="29"/>
    </location>
</feature>
<sequence>MENNAVASNAIANNTKDSAPDTGSAQPSTEGERSPDADRQRFEVELEFVQCLANSAYLNFLAQNEYLDSPDFIAYLKYLQYWRRPEYAKFIVFPHALHFLYLLQEPDFREALKRNDYSMILHQQQGYQWQFDKTMNPI</sequence>
<evidence type="ECO:0000256" key="3">
    <source>
        <dbReference type="ARBA" id="ARBA00023015"/>
    </source>
</evidence>
<evidence type="ECO:0000256" key="8">
    <source>
        <dbReference type="SAM" id="MobiDB-lite"/>
    </source>
</evidence>
<keyword evidence="3 7" id="KW-0805">Transcription regulation</keyword>
<gene>
    <name evidence="9" type="ORF">BWQ96_02710</name>
</gene>
<comment type="function">
    <text evidence="7">Component of the Mediator complex, a coactivator involved in the regulated transcription of nearly all RNA polymerase II-dependent genes. Mediator functions as a bridge to convey information from gene-specific regulatory proteins to the basal RNA polymerase II transcription machinery. Mediator is recruited to promoters by direct interactions with regulatory proteins and serves as a scaffold for the assembly of a functional preinitiation complex with RNA polymerase II and the general transcription factors.</text>
</comment>
<dbReference type="OrthoDB" id="10257739at2759"/>
<dbReference type="Proteomes" id="UP000247409">
    <property type="component" value="Unassembled WGS sequence"/>
</dbReference>
<keyword evidence="5 7" id="KW-0804">Transcription</keyword>
<reference evidence="9 10" key="1">
    <citation type="journal article" date="2018" name="Mol. Biol. Evol.">
        <title>Analysis of the draft genome of the red seaweed Gracilariopsis chorda provides insights into genome size evolution in Rhodophyta.</title>
        <authorList>
            <person name="Lee J."/>
            <person name="Yang E.C."/>
            <person name="Graf L."/>
            <person name="Yang J.H."/>
            <person name="Qiu H."/>
            <person name="Zel Zion U."/>
            <person name="Chan C.X."/>
            <person name="Stephens T.G."/>
            <person name="Weber A.P.M."/>
            <person name="Boo G.H."/>
            <person name="Boo S.M."/>
            <person name="Kim K.M."/>
            <person name="Shin Y."/>
            <person name="Jung M."/>
            <person name="Lee S.J."/>
            <person name="Yim H.S."/>
            <person name="Lee J.H."/>
            <person name="Bhattacharya D."/>
            <person name="Yoon H.S."/>
        </authorList>
    </citation>
    <scope>NUCLEOTIDE SEQUENCE [LARGE SCALE GENOMIC DNA]</scope>
    <source>
        <strain evidence="9 10">SKKU-2015</strain>
        <tissue evidence="9">Whole body</tissue>
    </source>
</reference>
<evidence type="ECO:0000256" key="2">
    <source>
        <dbReference type="ARBA" id="ARBA00006378"/>
    </source>
</evidence>
<dbReference type="GO" id="GO:0006355">
    <property type="term" value="P:regulation of DNA-templated transcription"/>
    <property type="evidence" value="ECO:0007669"/>
    <property type="project" value="InterPro"/>
</dbReference>
<dbReference type="GO" id="GO:0016592">
    <property type="term" value="C:mediator complex"/>
    <property type="evidence" value="ECO:0007669"/>
    <property type="project" value="InterPro"/>
</dbReference>
<feature type="region of interest" description="Disordered" evidence="8">
    <location>
        <begin position="1"/>
        <end position="39"/>
    </location>
</feature>
<proteinExistence type="inferred from homology"/>
<dbReference type="InterPro" id="IPR008831">
    <property type="entry name" value="Mediator_Med31"/>
</dbReference>
<dbReference type="EMBL" id="NBIV01000023">
    <property type="protein sequence ID" value="PXF47566.1"/>
    <property type="molecule type" value="Genomic_DNA"/>
</dbReference>
<evidence type="ECO:0000256" key="1">
    <source>
        <dbReference type="ARBA" id="ARBA00004123"/>
    </source>
</evidence>
<comment type="subunit">
    <text evidence="7">Component of the Mediator complex.</text>
</comment>
<evidence type="ECO:0000256" key="5">
    <source>
        <dbReference type="ARBA" id="ARBA00023163"/>
    </source>
</evidence>
<dbReference type="PANTHER" id="PTHR13186">
    <property type="entry name" value="MEDIATOR OF RNA POLYMERASE II TRANSCRIPTION SUBUNIT 31"/>
    <property type="match status" value="1"/>
</dbReference>
<comment type="similarity">
    <text evidence="2 7">Belongs to the Mediator complex subunit 31 family.</text>
</comment>
<dbReference type="STRING" id="448386.A0A2V3IZH9"/>
<organism evidence="9 10">
    <name type="scientific">Gracilariopsis chorda</name>
    <dbReference type="NCBI Taxonomy" id="448386"/>
    <lineage>
        <taxon>Eukaryota</taxon>
        <taxon>Rhodophyta</taxon>
        <taxon>Florideophyceae</taxon>
        <taxon>Rhodymeniophycidae</taxon>
        <taxon>Gracilariales</taxon>
        <taxon>Gracilariaceae</taxon>
        <taxon>Gracilariopsis</taxon>
    </lineage>
</organism>
<comment type="subcellular location">
    <subcellularLocation>
        <location evidence="1 7">Nucleus</location>
    </subcellularLocation>
</comment>